<evidence type="ECO:0000256" key="4">
    <source>
        <dbReference type="ARBA" id="ARBA00022597"/>
    </source>
</evidence>
<dbReference type="PIRSF" id="PIRSF006304">
    <property type="entry name" value="GatC"/>
    <property type="match status" value="1"/>
</dbReference>
<dbReference type="InterPro" id="IPR004703">
    <property type="entry name" value="PTS_sugar-sp_permease"/>
</dbReference>
<reference evidence="11" key="1">
    <citation type="submission" date="2021-09" db="EMBL/GenBank/DDBJ databases">
        <title>Lactobacillus species from Apis mellifera, Switzerland.</title>
        <authorList>
            <person name="Pfister J."/>
            <person name="Brown A."/>
            <person name="Neumann P."/>
            <person name="Collaud A."/>
            <person name="Retschnig G."/>
            <person name="Perreten V."/>
        </authorList>
    </citation>
    <scope>NUCLEOTIDE SEQUENCE</scope>
    <source>
        <strain evidence="11">IBH002</strain>
    </source>
</reference>
<evidence type="ECO:0000256" key="8">
    <source>
        <dbReference type="ARBA" id="ARBA00023136"/>
    </source>
</evidence>
<feature type="transmembrane region" description="Helical" evidence="9">
    <location>
        <begin position="137"/>
        <end position="160"/>
    </location>
</feature>
<dbReference type="GO" id="GO:0005886">
    <property type="term" value="C:plasma membrane"/>
    <property type="evidence" value="ECO:0007669"/>
    <property type="project" value="UniProtKB-SubCell"/>
</dbReference>
<dbReference type="GO" id="GO:0015577">
    <property type="term" value="F:galactitol transmembrane transporter activity"/>
    <property type="evidence" value="ECO:0007669"/>
    <property type="project" value="InterPro"/>
</dbReference>
<dbReference type="InterPro" id="IPR013014">
    <property type="entry name" value="PTS_EIIC_2"/>
</dbReference>
<evidence type="ECO:0000256" key="9">
    <source>
        <dbReference type="SAM" id="Phobius"/>
    </source>
</evidence>
<keyword evidence="7 9" id="KW-1133">Transmembrane helix</keyword>
<dbReference type="Proteomes" id="UP001164557">
    <property type="component" value="Chromosome"/>
</dbReference>
<evidence type="ECO:0000256" key="6">
    <source>
        <dbReference type="ARBA" id="ARBA00022692"/>
    </source>
</evidence>
<evidence type="ECO:0000256" key="2">
    <source>
        <dbReference type="ARBA" id="ARBA00022448"/>
    </source>
</evidence>
<feature type="transmembrane region" description="Helical" evidence="9">
    <location>
        <begin position="355"/>
        <end position="380"/>
    </location>
</feature>
<dbReference type="PROSITE" id="PS51104">
    <property type="entry name" value="PTS_EIIC_TYPE_2"/>
    <property type="match status" value="1"/>
</dbReference>
<dbReference type="PANTHER" id="PTHR37324">
    <property type="entry name" value="PTS SYSTEM GALACTITOL-SPECIFIC EIIC COMPONENT"/>
    <property type="match status" value="1"/>
</dbReference>
<keyword evidence="3" id="KW-1003">Cell membrane</keyword>
<feature type="transmembrane region" description="Helical" evidence="9">
    <location>
        <begin position="12"/>
        <end position="31"/>
    </location>
</feature>
<feature type="transmembrane region" description="Helical" evidence="9">
    <location>
        <begin position="43"/>
        <end position="63"/>
    </location>
</feature>
<dbReference type="Pfam" id="PF03611">
    <property type="entry name" value="EIIC-GAT"/>
    <property type="match status" value="1"/>
</dbReference>
<gene>
    <name evidence="11" type="ORF">LDX53_01035</name>
</gene>
<dbReference type="RefSeq" id="WP_046326625.1">
    <property type="nucleotide sequence ID" value="NZ_CP132379.1"/>
</dbReference>
<feature type="transmembrane region" description="Helical" evidence="9">
    <location>
        <begin position="248"/>
        <end position="270"/>
    </location>
</feature>
<keyword evidence="6 9" id="KW-0812">Transmembrane</keyword>
<evidence type="ECO:0000259" key="10">
    <source>
        <dbReference type="PROSITE" id="PS51104"/>
    </source>
</evidence>
<name>A0AA47B4I7_9LACO</name>
<comment type="subcellular location">
    <subcellularLocation>
        <location evidence="1">Cell membrane</location>
        <topology evidence="1">Multi-pass membrane protein</topology>
    </subcellularLocation>
</comment>
<dbReference type="InterPro" id="IPR013853">
    <property type="entry name" value="EIIC-GAT"/>
</dbReference>
<protein>
    <submittedName>
        <fullName evidence="11">PTS galactitol transporter subunit IIC</fullName>
    </submittedName>
</protein>
<feature type="transmembrane region" description="Helical" evidence="9">
    <location>
        <begin position="307"/>
        <end position="326"/>
    </location>
</feature>
<dbReference type="AlphaFoldDB" id="A0AA47B4I7"/>
<evidence type="ECO:0000313" key="12">
    <source>
        <dbReference type="Proteomes" id="UP001164557"/>
    </source>
</evidence>
<keyword evidence="8 9" id="KW-0472">Membrane</keyword>
<organism evidence="11 12">
    <name type="scientific">Lactobacillus helsingborgensis</name>
    <dbReference type="NCBI Taxonomy" id="1218494"/>
    <lineage>
        <taxon>Bacteria</taxon>
        <taxon>Bacillati</taxon>
        <taxon>Bacillota</taxon>
        <taxon>Bacilli</taxon>
        <taxon>Lactobacillales</taxon>
        <taxon>Lactobacillaceae</taxon>
        <taxon>Lactobacillus</taxon>
    </lineage>
</organism>
<sequence length="423" mass="46122">MELILNFFQYIVNLGVSVMMPIIITILGLIFGKKIGVAFKAGLTVGIGFVGINVMSAMMMNSISPVVKALVKQYHFHLTATDTGWPVASSIAWGTPVVPFVFLAIILTNIIMIALNWTKTMDIDIWNYWQPLFTASALYLTTKNMFIAVLSAVINMAIIFKLADYTQKDVEENLGLEGVSFPGLQTTNWAVIGYPLNWLLDQIPGVKKISWTPEKLQQHLGIFGEPMMMGLIIGGAMAAVARMSVAKILTTAVAISASLVLIPRMVAILMDGLSTISEAAQEFMQKRFNGKKLYIGMDAALGIGNPYVLTLGLIMVPITMILAFILPGNKAMPLADLTALPFYVIFAIVPSKGNLFRGIIISLFICSITLYMSSFAAPLLTNLASSIGYHVPSGITQITSLAIGTQWYSWITYYLLKLLAGIL</sequence>
<evidence type="ECO:0000256" key="7">
    <source>
        <dbReference type="ARBA" id="ARBA00022989"/>
    </source>
</evidence>
<feature type="domain" description="PTS EIIC type-2" evidence="10">
    <location>
        <begin position="8"/>
        <end position="423"/>
    </location>
</feature>
<accession>A0AA47B4I7</accession>
<evidence type="ECO:0000256" key="5">
    <source>
        <dbReference type="ARBA" id="ARBA00022683"/>
    </source>
</evidence>
<keyword evidence="5" id="KW-0598">Phosphotransferase system</keyword>
<dbReference type="GO" id="GO:0009401">
    <property type="term" value="P:phosphoenolpyruvate-dependent sugar phosphotransferase system"/>
    <property type="evidence" value="ECO:0007669"/>
    <property type="project" value="UniProtKB-KW"/>
</dbReference>
<feature type="transmembrane region" description="Helical" evidence="9">
    <location>
        <begin position="97"/>
        <end position="117"/>
    </location>
</feature>
<dbReference type="PANTHER" id="PTHR37324:SF2">
    <property type="entry name" value="PTS SYSTEM GALACTITOL-SPECIFIC EIIC COMPONENT"/>
    <property type="match status" value="1"/>
</dbReference>
<evidence type="ECO:0000256" key="1">
    <source>
        <dbReference type="ARBA" id="ARBA00004651"/>
    </source>
</evidence>
<keyword evidence="2" id="KW-0813">Transport</keyword>
<proteinExistence type="predicted"/>
<feature type="transmembrane region" description="Helical" evidence="9">
    <location>
        <begin position="220"/>
        <end position="241"/>
    </location>
</feature>
<keyword evidence="4" id="KW-0762">Sugar transport</keyword>
<feature type="transmembrane region" description="Helical" evidence="9">
    <location>
        <begin position="333"/>
        <end position="349"/>
    </location>
</feature>
<keyword evidence="12" id="KW-1185">Reference proteome</keyword>
<dbReference type="EMBL" id="CP084389">
    <property type="protein sequence ID" value="UZX29852.1"/>
    <property type="molecule type" value="Genomic_DNA"/>
</dbReference>
<evidence type="ECO:0000256" key="3">
    <source>
        <dbReference type="ARBA" id="ARBA00022475"/>
    </source>
</evidence>
<evidence type="ECO:0000313" key="11">
    <source>
        <dbReference type="EMBL" id="UZX29852.1"/>
    </source>
</evidence>